<feature type="domain" description="Core-binding (CB)" evidence="5">
    <location>
        <begin position="8"/>
        <end position="86"/>
    </location>
</feature>
<dbReference type="InterPro" id="IPR013762">
    <property type="entry name" value="Integrase-like_cat_sf"/>
</dbReference>
<dbReference type="InterPro" id="IPR044068">
    <property type="entry name" value="CB"/>
</dbReference>
<dbReference type="GO" id="GO:0006310">
    <property type="term" value="P:DNA recombination"/>
    <property type="evidence" value="ECO:0007669"/>
    <property type="project" value="UniProtKB-KW"/>
</dbReference>
<proteinExistence type="predicted"/>
<dbReference type="Pfam" id="PF00589">
    <property type="entry name" value="Phage_integrase"/>
    <property type="match status" value="1"/>
</dbReference>
<dbReference type="PROSITE" id="PS51898">
    <property type="entry name" value="TYR_RECOMBINASE"/>
    <property type="match status" value="1"/>
</dbReference>
<sequence length="383" mass="42698">MTARPLPERWREPIASWEARLRADGFADGTIRDRMRSVRRAAHAFAGCPWDVTAERLEAYADQQPWSRQTRGTWLRTLRLFYEFAVTKGWTDRTPTPDRHAALVRQPAATIWSAELASWASWLGASGQSQQTIRQRTYVLRRLACAHPQWGPWDLQLDDLAGWMGSLRVGPAALRVARQSLRAFYRWGVATGRITADPSAELPAVRHPRALPRPVPDAVILAALDGAEGRQADAIELGAVAGLRRSEIARVRTEDLVQRPDGWWLRVLGKGGVARDVPLPLELGERLAARPRGWLFPNGRGGHVTPAHLGKVMRERLADHWTPHTLRHRFASTAYAAERDYRAVQELLGHANVNTTMIYTAVPGGARRAAVTAAATFRGRESA</sequence>
<evidence type="ECO:0000256" key="2">
    <source>
        <dbReference type="ARBA" id="ARBA00023172"/>
    </source>
</evidence>
<evidence type="ECO:0000256" key="1">
    <source>
        <dbReference type="ARBA" id="ARBA00023125"/>
    </source>
</evidence>
<dbReference type="AlphaFoldDB" id="A0A5S5D001"/>
<gene>
    <name evidence="6" type="ORF">BD833_104150</name>
</gene>
<accession>A0A5S5D001</accession>
<dbReference type="EMBL" id="VNHW01000004">
    <property type="protein sequence ID" value="TYP88446.1"/>
    <property type="molecule type" value="Genomic_DNA"/>
</dbReference>
<keyword evidence="1 3" id="KW-0238">DNA-binding</keyword>
<dbReference type="GO" id="GO:0015074">
    <property type="term" value="P:DNA integration"/>
    <property type="evidence" value="ECO:0007669"/>
    <property type="project" value="InterPro"/>
</dbReference>
<dbReference type="GO" id="GO:0003677">
    <property type="term" value="F:DNA binding"/>
    <property type="evidence" value="ECO:0007669"/>
    <property type="project" value="UniProtKB-UniRule"/>
</dbReference>
<evidence type="ECO:0000259" key="5">
    <source>
        <dbReference type="PROSITE" id="PS51900"/>
    </source>
</evidence>
<keyword evidence="7" id="KW-1185">Reference proteome</keyword>
<organism evidence="6 7">
    <name type="scientific">Blastococcus xanthinilyticus</name>
    <dbReference type="NCBI Taxonomy" id="1564164"/>
    <lineage>
        <taxon>Bacteria</taxon>
        <taxon>Bacillati</taxon>
        <taxon>Actinomycetota</taxon>
        <taxon>Actinomycetes</taxon>
        <taxon>Geodermatophilales</taxon>
        <taxon>Geodermatophilaceae</taxon>
        <taxon>Blastococcus</taxon>
    </lineage>
</organism>
<keyword evidence="2" id="KW-0233">DNA recombination</keyword>
<evidence type="ECO:0000313" key="6">
    <source>
        <dbReference type="EMBL" id="TYP88446.1"/>
    </source>
</evidence>
<evidence type="ECO:0000256" key="3">
    <source>
        <dbReference type="PROSITE-ProRule" id="PRU01248"/>
    </source>
</evidence>
<dbReference type="PROSITE" id="PS51900">
    <property type="entry name" value="CB"/>
    <property type="match status" value="1"/>
</dbReference>
<dbReference type="InterPro" id="IPR002104">
    <property type="entry name" value="Integrase_catalytic"/>
</dbReference>
<dbReference type="InterPro" id="IPR050090">
    <property type="entry name" value="Tyrosine_recombinase_XerCD"/>
</dbReference>
<feature type="domain" description="Tyr recombinase" evidence="4">
    <location>
        <begin position="206"/>
        <end position="373"/>
    </location>
</feature>
<comment type="caution">
    <text evidence="6">The sequence shown here is derived from an EMBL/GenBank/DDBJ whole genome shotgun (WGS) entry which is preliminary data.</text>
</comment>
<reference evidence="6 7" key="1">
    <citation type="submission" date="2019-07" db="EMBL/GenBank/DDBJ databases">
        <title>Genomic Encyclopedia of Archaeal and Bacterial Type Strains, Phase II (KMG-II): from individual species to whole genera.</title>
        <authorList>
            <person name="Goeker M."/>
        </authorList>
    </citation>
    <scope>NUCLEOTIDE SEQUENCE [LARGE SCALE GENOMIC DNA]</scope>
    <source>
        <strain evidence="6 7">DSM 46842</strain>
    </source>
</reference>
<dbReference type="SUPFAM" id="SSF56349">
    <property type="entry name" value="DNA breaking-rejoining enzymes"/>
    <property type="match status" value="1"/>
</dbReference>
<dbReference type="RefSeq" id="WP_208092422.1">
    <property type="nucleotide sequence ID" value="NZ_VNHW01000004.1"/>
</dbReference>
<evidence type="ECO:0000313" key="7">
    <source>
        <dbReference type="Proteomes" id="UP000322499"/>
    </source>
</evidence>
<evidence type="ECO:0000259" key="4">
    <source>
        <dbReference type="PROSITE" id="PS51898"/>
    </source>
</evidence>
<dbReference type="Proteomes" id="UP000322499">
    <property type="component" value="Unassembled WGS sequence"/>
</dbReference>
<dbReference type="PANTHER" id="PTHR30349:SF64">
    <property type="entry name" value="PROPHAGE INTEGRASE INTD-RELATED"/>
    <property type="match status" value="1"/>
</dbReference>
<protein>
    <submittedName>
        <fullName evidence="6">Site-specific recombinase XerD</fullName>
    </submittedName>
</protein>
<dbReference type="PANTHER" id="PTHR30349">
    <property type="entry name" value="PHAGE INTEGRASE-RELATED"/>
    <property type="match status" value="1"/>
</dbReference>
<dbReference type="InterPro" id="IPR011010">
    <property type="entry name" value="DNA_brk_join_enz"/>
</dbReference>
<dbReference type="Gene3D" id="1.10.443.10">
    <property type="entry name" value="Intergrase catalytic core"/>
    <property type="match status" value="1"/>
</dbReference>
<name>A0A5S5D001_9ACTN</name>